<organism evidence="1 2">
    <name type="scientific">Evansella caseinilytica</name>
    <dbReference type="NCBI Taxonomy" id="1503961"/>
    <lineage>
        <taxon>Bacteria</taxon>
        <taxon>Bacillati</taxon>
        <taxon>Bacillota</taxon>
        <taxon>Bacilli</taxon>
        <taxon>Bacillales</taxon>
        <taxon>Bacillaceae</taxon>
        <taxon>Evansella</taxon>
    </lineage>
</organism>
<dbReference type="Pfam" id="PF10720">
    <property type="entry name" value="DUF2515"/>
    <property type="match status" value="1"/>
</dbReference>
<dbReference type="Proteomes" id="UP000198935">
    <property type="component" value="Unassembled WGS sequence"/>
</dbReference>
<name>A0A1H3NJT4_9BACI</name>
<sequence>MDRTALNGIIHLIKIETLQNNIDNLSRTDAYKRYFLRNSEISWAYLASMVSRNAGWNMSDLWSKPFTALLNPEKRRHLFITYERANWLIFSDAYPQLLVYEWSKKYGTSFFHLLPLFGVSEWMRQQWEQFWIKKDKTLLLQALIINEQHLIQEPVIESPFFQHNVFNDLDYLLQERLHFSVVVLPTFDGDIFGRSVKNFLKVERRVKLGKELAWILFHSKERKRIFHYFCLGEFTGSRNDYRKWQTVHLPQTPMLKYIYPYVYHEDNRRADWSRKKRFSPDRLLREPWKPPRKYELTGWYERKQQQLMLAAALFRIVGKKNG</sequence>
<proteinExistence type="predicted"/>
<evidence type="ECO:0000313" key="2">
    <source>
        <dbReference type="Proteomes" id="UP000198935"/>
    </source>
</evidence>
<dbReference type="STRING" id="1503961.SAMN05421736_10490"/>
<evidence type="ECO:0008006" key="3">
    <source>
        <dbReference type="Google" id="ProtNLM"/>
    </source>
</evidence>
<dbReference type="AlphaFoldDB" id="A0A1H3NJT4"/>
<accession>A0A1H3NJT4</accession>
<evidence type="ECO:0000313" key="1">
    <source>
        <dbReference type="EMBL" id="SDY88695.1"/>
    </source>
</evidence>
<dbReference type="EMBL" id="FNPI01000004">
    <property type="protein sequence ID" value="SDY88695.1"/>
    <property type="molecule type" value="Genomic_DNA"/>
</dbReference>
<dbReference type="InterPro" id="IPR019658">
    <property type="entry name" value="DUF2515"/>
</dbReference>
<dbReference type="OrthoDB" id="2690514at2"/>
<keyword evidence="2" id="KW-1185">Reference proteome</keyword>
<reference evidence="2" key="1">
    <citation type="submission" date="2016-10" db="EMBL/GenBank/DDBJ databases">
        <authorList>
            <person name="Varghese N."/>
            <person name="Submissions S."/>
        </authorList>
    </citation>
    <scope>NUCLEOTIDE SEQUENCE [LARGE SCALE GENOMIC DNA]</scope>
    <source>
        <strain evidence="2">SP</strain>
    </source>
</reference>
<protein>
    <recommendedName>
        <fullName evidence="3">DUF2515 domain-containing protein</fullName>
    </recommendedName>
</protein>
<gene>
    <name evidence="1" type="ORF">SAMN05421736_10490</name>
</gene>